<evidence type="ECO:0000313" key="2">
    <source>
        <dbReference type="Proteomes" id="UP001054945"/>
    </source>
</evidence>
<name>A0AAV4PRE9_CAEEX</name>
<protein>
    <submittedName>
        <fullName evidence="1">Uncharacterized protein</fullName>
    </submittedName>
</protein>
<evidence type="ECO:0000313" key="1">
    <source>
        <dbReference type="EMBL" id="GIX98396.1"/>
    </source>
</evidence>
<dbReference type="Proteomes" id="UP001054945">
    <property type="component" value="Unassembled WGS sequence"/>
</dbReference>
<reference evidence="1 2" key="1">
    <citation type="submission" date="2021-06" db="EMBL/GenBank/DDBJ databases">
        <title>Caerostris extrusa draft genome.</title>
        <authorList>
            <person name="Kono N."/>
            <person name="Arakawa K."/>
        </authorList>
    </citation>
    <scope>NUCLEOTIDE SEQUENCE [LARGE SCALE GENOMIC DNA]</scope>
</reference>
<dbReference type="EMBL" id="BPLR01004903">
    <property type="protein sequence ID" value="GIX98396.1"/>
    <property type="molecule type" value="Genomic_DNA"/>
</dbReference>
<dbReference type="AlphaFoldDB" id="A0AAV4PRE9"/>
<proteinExistence type="predicted"/>
<keyword evidence="2" id="KW-1185">Reference proteome</keyword>
<sequence length="99" mass="11420">MQFLYDTLTNSFLKDKRPHNKPLKYEHNSKKGYVFLNLRQSLSYVDVPGHFSCLFMIASGGTTFINSFKPFTAVEQWAYSCLSKCAVLLYIDLLGLELR</sequence>
<gene>
    <name evidence="1" type="ORF">CEXT_397241</name>
</gene>
<comment type="caution">
    <text evidence="1">The sequence shown here is derived from an EMBL/GenBank/DDBJ whole genome shotgun (WGS) entry which is preliminary data.</text>
</comment>
<accession>A0AAV4PRE9</accession>
<organism evidence="1 2">
    <name type="scientific">Caerostris extrusa</name>
    <name type="common">Bark spider</name>
    <name type="synonym">Caerostris bankana</name>
    <dbReference type="NCBI Taxonomy" id="172846"/>
    <lineage>
        <taxon>Eukaryota</taxon>
        <taxon>Metazoa</taxon>
        <taxon>Ecdysozoa</taxon>
        <taxon>Arthropoda</taxon>
        <taxon>Chelicerata</taxon>
        <taxon>Arachnida</taxon>
        <taxon>Araneae</taxon>
        <taxon>Araneomorphae</taxon>
        <taxon>Entelegynae</taxon>
        <taxon>Araneoidea</taxon>
        <taxon>Araneidae</taxon>
        <taxon>Caerostris</taxon>
    </lineage>
</organism>